<feature type="binding site" evidence="11 12">
    <location>
        <position position="569"/>
    </location>
    <ligand>
        <name>5-methyltetrahydropteroyltri-L-glutamate</name>
        <dbReference type="ChEBI" id="CHEBI:58207"/>
    </ligand>
</feature>
<feature type="binding site" evidence="11 12">
    <location>
        <begin position="523"/>
        <end position="524"/>
    </location>
    <ligand>
        <name>5-methyltetrahydropteroyltri-L-glutamate</name>
        <dbReference type="ChEBI" id="CHEBI:58207"/>
    </ligand>
</feature>
<dbReference type="Proteomes" id="UP000306635">
    <property type="component" value="Unassembled WGS sequence"/>
</dbReference>
<feature type="binding site" evidence="13">
    <location>
        <position position="673"/>
    </location>
    <ligand>
        <name>Zn(2+)</name>
        <dbReference type="ChEBI" id="CHEBI:29105"/>
        <label>1</label>
        <note>catalytic</note>
    </ligand>
</feature>
<feature type="binding site" evidence="11 12">
    <location>
        <position position="607"/>
    </location>
    <ligand>
        <name>L-methionine</name>
        <dbReference type="ChEBI" id="CHEBI:57844"/>
    </ligand>
</feature>
<feature type="domain" description="Cobalamin-independent methionine synthase MetE C-terminal/archaeal" evidence="15">
    <location>
        <begin position="434"/>
        <end position="756"/>
    </location>
</feature>
<feature type="binding site" evidence="13">
    <location>
        <position position="649"/>
    </location>
    <ligand>
        <name>Zn(2+)</name>
        <dbReference type="ChEBI" id="CHEBI:29105"/>
        <label>1</label>
        <note>catalytic</note>
    </ligand>
</feature>
<feature type="binding site" evidence="11">
    <location>
        <position position="118"/>
    </location>
    <ligand>
        <name>5-methyltetrahydropteroyltri-L-glutamate</name>
        <dbReference type="ChEBI" id="CHEBI:58207"/>
    </ligand>
</feature>
<keyword evidence="6 11" id="KW-0808">Transferase</keyword>
<comment type="caution">
    <text evidence="17">The sequence shown here is derived from an EMBL/GenBank/DDBJ whole genome shotgun (WGS) entry which is preliminary data.</text>
</comment>
<keyword evidence="4 11" id="KW-0489">Methyltransferase</keyword>
<protein>
    <recommendedName>
        <fullName evidence="11">5-methyltetrahydropteroyltriglutamate--homocysteine methyltransferase</fullName>
        <ecNumber evidence="11">2.1.1.14</ecNumber>
    </recommendedName>
    <alternativeName>
        <fullName evidence="11">Cobalamin-independent methionine synthase</fullName>
    </alternativeName>
    <alternativeName>
        <fullName evidence="11">Methionine synthase, vitamin-B12 independent isozyme</fullName>
    </alternativeName>
</protein>
<keyword evidence="18" id="KW-1185">Reference proteome</keyword>
<dbReference type="GO" id="GO:0008270">
    <property type="term" value="F:zinc ion binding"/>
    <property type="evidence" value="ECO:0007669"/>
    <property type="project" value="InterPro"/>
</dbReference>
<feature type="binding site" evidence="13">
    <location>
        <position position="651"/>
    </location>
    <ligand>
        <name>Zn(2+)</name>
        <dbReference type="ChEBI" id="CHEBI:29105"/>
        <label>1</label>
        <note>catalytic</note>
    </ligand>
</feature>
<feature type="binding site" evidence="11 12">
    <location>
        <position position="492"/>
    </location>
    <ligand>
        <name>L-methionine</name>
        <dbReference type="ChEBI" id="CHEBI:57844"/>
    </ligand>
</feature>
<dbReference type="PIRSF" id="PIRSF000382">
    <property type="entry name" value="MeTrfase_B12_ind"/>
    <property type="match status" value="1"/>
</dbReference>
<evidence type="ECO:0000313" key="17">
    <source>
        <dbReference type="EMBL" id="TLX79460.1"/>
    </source>
</evidence>
<reference evidence="17 18" key="1">
    <citation type="submission" date="2019-04" db="EMBL/GenBank/DDBJ databases">
        <authorList>
            <person name="Li M."/>
        </authorList>
    </citation>
    <scope>NUCLEOTIDE SEQUENCE [LARGE SCALE GENOMIC DNA]</scope>
    <source>
        <strain evidence="17 18">LAM1902</strain>
    </source>
</reference>
<dbReference type="CDD" id="cd03311">
    <property type="entry name" value="CIMS_C_terminal_like"/>
    <property type="match status" value="1"/>
</dbReference>
<keyword evidence="5 11" id="KW-0028">Amino-acid biosynthesis</keyword>
<dbReference type="FunFam" id="3.20.20.210:FF:000002">
    <property type="entry name" value="5-methyltetrahydropteroyltriglutamate--homocysteine methyltransferase"/>
    <property type="match status" value="1"/>
</dbReference>
<evidence type="ECO:0000313" key="18">
    <source>
        <dbReference type="Proteomes" id="UP000306635"/>
    </source>
</evidence>
<dbReference type="NCBIfam" id="TIGR01371">
    <property type="entry name" value="met_syn_B12ind"/>
    <property type="match status" value="1"/>
</dbReference>
<feature type="binding site" evidence="11 12">
    <location>
        <position position="607"/>
    </location>
    <ligand>
        <name>L-homocysteine</name>
        <dbReference type="ChEBI" id="CHEBI:58199"/>
    </ligand>
</feature>
<gene>
    <name evidence="11 17" type="primary">metE</name>
    <name evidence="17" type="ORF">FAS41_07245</name>
</gene>
<evidence type="ECO:0000256" key="1">
    <source>
        <dbReference type="ARBA" id="ARBA00002777"/>
    </source>
</evidence>
<dbReference type="AlphaFoldDB" id="A0A5R9R8X5"/>
<dbReference type="UniPathway" id="UPA00051">
    <property type="reaction ID" value="UER00082"/>
</dbReference>
<dbReference type="InterPro" id="IPR002629">
    <property type="entry name" value="Met_Synth_C/arc"/>
</dbReference>
<comment type="similarity">
    <text evidence="3 11">Belongs to the vitamin-B12 independent methionine synthase family.</text>
</comment>
<feature type="domain" description="Cobalamin-independent methionine synthase MetE N-terminal" evidence="16">
    <location>
        <begin position="4"/>
        <end position="316"/>
    </location>
</feature>
<evidence type="ECO:0000256" key="10">
    <source>
        <dbReference type="ARBA" id="ARBA00023167"/>
    </source>
</evidence>
<evidence type="ECO:0000256" key="2">
    <source>
        <dbReference type="ARBA" id="ARBA00004681"/>
    </source>
</evidence>
<keyword evidence="10 11" id="KW-0486">Methionine biosynthesis</keyword>
<evidence type="ECO:0000256" key="5">
    <source>
        <dbReference type="ARBA" id="ARBA00022605"/>
    </source>
</evidence>
<evidence type="ECO:0000256" key="11">
    <source>
        <dbReference type="HAMAP-Rule" id="MF_00172"/>
    </source>
</evidence>
<feature type="binding site" evidence="12">
    <location>
        <position position="19"/>
    </location>
    <ligand>
        <name>5-methyltetrahydropteroyltri-L-glutamate</name>
        <dbReference type="ChEBI" id="CHEBI:58207"/>
    </ligand>
</feature>
<name>A0A5R9R8X5_9PSED</name>
<dbReference type="SUPFAM" id="SSF51726">
    <property type="entry name" value="UROD/MetE-like"/>
    <property type="match status" value="2"/>
</dbReference>
<feature type="binding site" evidence="11">
    <location>
        <position position="649"/>
    </location>
    <ligand>
        <name>Zn(2+)</name>
        <dbReference type="ChEBI" id="CHEBI:29105"/>
        <note>catalytic</note>
    </ligand>
</feature>
<feature type="binding site" evidence="12">
    <location>
        <position position="123"/>
    </location>
    <ligand>
        <name>5-methyltetrahydropteroyltri-L-glutamate</name>
        <dbReference type="ChEBI" id="CHEBI:58207"/>
    </ligand>
</feature>
<keyword evidence="8 11" id="KW-0677">Repeat</keyword>
<organism evidence="17 18">
    <name type="scientific">Pseudomonas nicosulfuronedens</name>
    <dbReference type="NCBI Taxonomy" id="2571105"/>
    <lineage>
        <taxon>Bacteria</taxon>
        <taxon>Pseudomonadati</taxon>
        <taxon>Pseudomonadota</taxon>
        <taxon>Gammaproteobacteria</taxon>
        <taxon>Pseudomonadales</taxon>
        <taxon>Pseudomonadaceae</taxon>
        <taxon>Pseudomonas</taxon>
    </lineage>
</organism>
<evidence type="ECO:0000256" key="14">
    <source>
        <dbReference type="PIRSR" id="PIRSR000382-3"/>
    </source>
</evidence>
<accession>A0A5R9R8X5</accession>
<comment type="cofactor">
    <cofactor evidence="11">
        <name>Zn(2+)</name>
        <dbReference type="ChEBI" id="CHEBI:29105"/>
    </cofactor>
    <text evidence="11">Binds 1 zinc ion per subunit.</text>
</comment>
<dbReference type="HAMAP" id="MF_00172">
    <property type="entry name" value="Meth_synth"/>
    <property type="match status" value="1"/>
</dbReference>
<dbReference type="CDD" id="cd03312">
    <property type="entry name" value="CIMS_N_terminal_like"/>
    <property type="match status" value="1"/>
</dbReference>
<feature type="binding site" evidence="11 12">
    <location>
        <begin position="439"/>
        <end position="441"/>
    </location>
    <ligand>
        <name>L-methionine</name>
        <dbReference type="ChEBI" id="CHEBI:57844"/>
    </ligand>
</feature>
<evidence type="ECO:0000256" key="8">
    <source>
        <dbReference type="ARBA" id="ARBA00022737"/>
    </source>
</evidence>
<dbReference type="Pfam" id="PF08267">
    <property type="entry name" value="Meth_synt_1"/>
    <property type="match status" value="1"/>
</dbReference>
<evidence type="ECO:0000256" key="12">
    <source>
        <dbReference type="PIRSR" id="PIRSR000382-1"/>
    </source>
</evidence>
<feature type="active site" description="Proton donor" evidence="11 14">
    <location>
        <position position="702"/>
    </location>
</feature>
<feature type="binding site" evidence="11">
    <location>
        <begin position="16"/>
        <end position="19"/>
    </location>
    <ligand>
        <name>5-methyltetrahydropteroyltri-L-glutamate</name>
        <dbReference type="ChEBI" id="CHEBI:58207"/>
    </ligand>
</feature>
<sequence length="766" mass="86335">MALAHNLGFPRIGRDRELKKAQEAFWKGELDEAGLRAVGRELRAAHWQIQKNAGIELLPVGDFAWYDQVLTHSLTFGVIPERFRAHGDAKPTLQTLFAMARGVSDRCCGGAHAQEMTKWFDTNYHYLVPEFSADQPFELSWEQLFEEVEEAHALGHAVKPVVIGPLTYLWLGKTKGTDFDKLNLVERLLPLYGQIFRRLAAQGVEWVQIDEPILALDLPQEWKNAFERTYNLLQSEPLKKLVATYFGGLDDNLGLAAGLPVDGLHLDLVRAPEQFPTILDRLPAYKILSLGLVNGRNVWRCDLERSLEVLRHAHERVGERLWVAPSCSLLHSPVDLEREDQLDGELKSWLAFAVQKCAEVALLARAVNEPQAPEVQAALEQSRAVQASRAASPRIHKPEVKARLAAVHAQDSQRQSPFAERIVKQRAGLNLPDFPTTTIGSFPQTSAIRLARQAFRQGKLSVADYTEAMHSEIRHAVEIQENLGLDVLVHGEAERNDMVEYFAEQLDGYLFTRFGWVQSYGSRCVKPAVIFGDLSRPQAMTVAWIKYAQSLTSKVMKGMLTGPVTMLMWSFPREDVSREVQARQLALAIRDEVVDLEAAGIRIVQIDEAAFREGLPLRRSDWGRYLDWATEAFRLCASGVRDETQIHTHMCYSEFNDVIESIAAMDADVITIETSRSDMELLEAFEKFEYPNEIGPGVYDIHSPRVPGKDEMVKLLRKATQRIPAERLWVNPDCGLKTRAWPETEAALVNMVAAARELRRDVALLG</sequence>
<comment type="cofactor">
    <cofactor evidence="13">
        <name>Zn(2+)</name>
        <dbReference type="ChEBI" id="CHEBI:29105"/>
    </cofactor>
    <text evidence="13">Binds 2 Zn(2+) ions per subunit.</text>
</comment>
<evidence type="ECO:0000256" key="13">
    <source>
        <dbReference type="PIRSR" id="PIRSR000382-2"/>
    </source>
</evidence>
<evidence type="ECO:0000259" key="16">
    <source>
        <dbReference type="Pfam" id="PF08267"/>
    </source>
</evidence>
<proteinExistence type="inferred from homology"/>
<evidence type="ECO:0000259" key="15">
    <source>
        <dbReference type="Pfam" id="PF01717"/>
    </source>
</evidence>
<dbReference type="InterPro" id="IPR006276">
    <property type="entry name" value="Cobalamin-indep_Met_synthase"/>
</dbReference>
<dbReference type="PANTHER" id="PTHR30519">
    <property type="entry name" value="5-METHYLTETRAHYDROPTEROYLTRIGLUTAMATE--HOMOCYSTEINE METHYLTRANSFERASE"/>
    <property type="match status" value="1"/>
</dbReference>
<feature type="binding site" evidence="11">
    <location>
        <position position="734"/>
    </location>
    <ligand>
        <name>Zn(2+)</name>
        <dbReference type="ChEBI" id="CHEBI:29105"/>
        <note>catalytic</note>
    </ligand>
</feature>
<dbReference type="EMBL" id="SWDV01000005">
    <property type="protein sequence ID" value="TLX79460.1"/>
    <property type="molecule type" value="Genomic_DNA"/>
</dbReference>
<evidence type="ECO:0000256" key="3">
    <source>
        <dbReference type="ARBA" id="ARBA00009553"/>
    </source>
</evidence>
<feature type="binding site" evidence="13">
    <location>
        <position position="734"/>
    </location>
    <ligand>
        <name>Zn(2+)</name>
        <dbReference type="ChEBI" id="CHEBI:29105"/>
        <label>1</label>
        <note>catalytic</note>
    </ligand>
</feature>
<evidence type="ECO:0000256" key="4">
    <source>
        <dbReference type="ARBA" id="ARBA00022603"/>
    </source>
</evidence>
<dbReference type="EC" id="2.1.1.14" evidence="11"/>
<dbReference type="Gene3D" id="3.20.20.210">
    <property type="match status" value="2"/>
</dbReference>
<feature type="binding site" evidence="11">
    <location>
        <position position="492"/>
    </location>
    <ligand>
        <name>L-homocysteine</name>
        <dbReference type="ChEBI" id="CHEBI:58199"/>
    </ligand>
</feature>
<keyword evidence="9 11" id="KW-0862">Zinc</keyword>
<feature type="binding site" evidence="11">
    <location>
        <position position="651"/>
    </location>
    <ligand>
        <name>Zn(2+)</name>
        <dbReference type="ChEBI" id="CHEBI:29105"/>
        <note>catalytic</note>
    </ligand>
</feature>
<dbReference type="Pfam" id="PF01717">
    <property type="entry name" value="Meth_synt_2"/>
    <property type="match status" value="1"/>
</dbReference>
<feature type="binding site" evidence="11">
    <location>
        <position position="673"/>
    </location>
    <ligand>
        <name>Zn(2+)</name>
        <dbReference type="ChEBI" id="CHEBI:29105"/>
        <note>catalytic</note>
    </ligand>
</feature>
<dbReference type="GO" id="GO:0032259">
    <property type="term" value="P:methylation"/>
    <property type="evidence" value="ECO:0007669"/>
    <property type="project" value="UniProtKB-KW"/>
</dbReference>
<dbReference type="InterPro" id="IPR038071">
    <property type="entry name" value="UROD/MetE-like_sf"/>
</dbReference>
<comment type="function">
    <text evidence="1 11">Catalyzes the transfer of a methyl group from 5-methyltetrahydrofolate to homocysteine resulting in methionine formation.</text>
</comment>
<feature type="binding site" evidence="11 12">
    <location>
        <begin position="439"/>
        <end position="441"/>
    </location>
    <ligand>
        <name>L-homocysteine</name>
        <dbReference type="ChEBI" id="CHEBI:58199"/>
    </ligand>
</feature>
<comment type="pathway">
    <text evidence="2 11">Amino-acid biosynthesis; L-methionine biosynthesis via de novo pathway; L-methionine from L-homocysteine (MetE route): step 1/1.</text>
</comment>
<feature type="binding site" evidence="11">
    <location>
        <position position="613"/>
    </location>
    <ligand>
        <name>5-methyltetrahydropteroyltri-L-glutamate</name>
        <dbReference type="ChEBI" id="CHEBI:58207"/>
    </ligand>
</feature>
<evidence type="ECO:0000256" key="7">
    <source>
        <dbReference type="ARBA" id="ARBA00022723"/>
    </source>
</evidence>
<dbReference type="NCBIfam" id="NF003556">
    <property type="entry name" value="PRK05222.1"/>
    <property type="match status" value="1"/>
</dbReference>
<evidence type="ECO:0000256" key="9">
    <source>
        <dbReference type="ARBA" id="ARBA00022833"/>
    </source>
</evidence>
<keyword evidence="7 11" id="KW-0479">Metal-binding</keyword>
<comment type="catalytic activity">
    <reaction evidence="11">
        <text>5-methyltetrahydropteroyltri-L-glutamate + L-homocysteine = tetrahydropteroyltri-L-glutamate + L-methionine</text>
        <dbReference type="Rhea" id="RHEA:21196"/>
        <dbReference type="ChEBI" id="CHEBI:57844"/>
        <dbReference type="ChEBI" id="CHEBI:58140"/>
        <dbReference type="ChEBI" id="CHEBI:58199"/>
        <dbReference type="ChEBI" id="CHEBI:58207"/>
        <dbReference type="EC" id="2.1.1.14"/>
    </reaction>
</comment>
<dbReference type="GO" id="GO:0071265">
    <property type="term" value="P:L-methionine biosynthetic process"/>
    <property type="evidence" value="ECO:0007669"/>
    <property type="project" value="UniProtKB-ARBA"/>
</dbReference>
<dbReference type="InterPro" id="IPR013215">
    <property type="entry name" value="Cbl-indep_Met_Synth_N"/>
</dbReference>
<dbReference type="GO" id="GO:0003871">
    <property type="term" value="F:5-methyltetrahydropteroyltriglutamate-homocysteine S-methyltransferase activity"/>
    <property type="evidence" value="ECO:0007669"/>
    <property type="project" value="UniProtKB-UniRule"/>
</dbReference>
<dbReference type="OrthoDB" id="244285at2"/>
<evidence type="ECO:0000256" key="6">
    <source>
        <dbReference type="ARBA" id="ARBA00022679"/>
    </source>
</evidence>
<dbReference type="RefSeq" id="WP_138520926.1">
    <property type="nucleotide sequence ID" value="NZ_JAOCBK010000008.1"/>
</dbReference>
<dbReference type="FunFam" id="3.20.20.210:FF:000003">
    <property type="entry name" value="5-methyltetrahydropteroyltriglutamate--homocysteine methyltransferase"/>
    <property type="match status" value="1"/>
</dbReference>